<dbReference type="RefSeq" id="WP_181954780.1">
    <property type="nucleotide sequence ID" value="NZ_CAACYD010000001.1"/>
</dbReference>
<dbReference type="GeneID" id="60748118"/>
<dbReference type="EMBL" id="CAACYD010000001">
    <property type="protein sequence ID" value="VFA80876.1"/>
    <property type="molecule type" value="Genomic_DNA"/>
</dbReference>
<dbReference type="CDD" id="cd03219">
    <property type="entry name" value="ABC_Mj1267_LivG_branched"/>
    <property type="match status" value="1"/>
</dbReference>
<evidence type="ECO:0000313" key="6">
    <source>
        <dbReference type="EMBL" id="VFA80876.1"/>
    </source>
</evidence>
<dbReference type="GO" id="GO:0016787">
    <property type="term" value="F:hydrolase activity"/>
    <property type="evidence" value="ECO:0007669"/>
    <property type="project" value="UniProtKB-KW"/>
</dbReference>
<evidence type="ECO:0000256" key="3">
    <source>
        <dbReference type="ARBA" id="ARBA00022840"/>
    </source>
</evidence>
<dbReference type="InterPro" id="IPR003593">
    <property type="entry name" value="AAA+_ATPase"/>
</dbReference>
<dbReference type="Gene3D" id="3.40.50.300">
    <property type="entry name" value="P-loop containing nucleotide triphosphate hydrolases"/>
    <property type="match status" value="1"/>
</dbReference>
<evidence type="ECO:0000259" key="5">
    <source>
        <dbReference type="PROSITE" id="PS50893"/>
    </source>
</evidence>
<dbReference type="GO" id="GO:0005524">
    <property type="term" value="F:ATP binding"/>
    <property type="evidence" value="ECO:0007669"/>
    <property type="project" value="UniProtKB-KW"/>
</dbReference>
<feature type="compositionally biased region" description="Basic and acidic residues" evidence="4">
    <location>
        <begin position="1"/>
        <end position="15"/>
    </location>
</feature>
<evidence type="ECO:0000256" key="2">
    <source>
        <dbReference type="ARBA" id="ARBA00022741"/>
    </source>
</evidence>
<dbReference type="EC" id="3.6.3.-" evidence="6"/>
<dbReference type="FunFam" id="3.40.50.300:FF:000421">
    <property type="entry name" value="Branched-chain amino acid ABC transporter ATP-binding protein"/>
    <property type="match status" value="1"/>
</dbReference>
<name>A0ABD7UX10_9ACTN</name>
<dbReference type="InterPro" id="IPR003439">
    <property type="entry name" value="ABC_transporter-like_ATP-bd"/>
</dbReference>
<keyword evidence="6" id="KW-0378">Hydrolase</keyword>
<proteinExistence type="predicted"/>
<organism evidence="6 7">
    <name type="scientific">Gordonia paraffinivorans</name>
    <dbReference type="NCBI Taxonomy" id="175628"/>
    <lineage>
        <taxon>Bacteria</taxon>
        <taxon>Bacillati</taxon>
        <taxon>Actinomycetota</taxon>
        <taxon>Actinomycetes</taxon>
        <taxon>Mycobacteriales</taxon>
        <taxon>Gordoniaceae</taxon>
        <taxon>Gordonia</taxon>
    </lineage>
</organism>
<dbReference type="InterPro" id="IPR017871">
    <property type="entry name" value="ABC_transporter-like_CS"/>
</dbReference>
<protein>
    <submittedName>
        <fullName evidence="6">Lipopolysaccharide export system ATP-binding protein LptB</fullName>
        <ecNumber evidence="6">3.6.3.-</ecNumber>
    </submittedName>
</protein>
<comment type="caution">
    <text evidence="6">The sequence shown here is derived from an EMBL/GenBank/DDBJ whole genome shotgun (WGS) entry which is preliminary data.</text>
</comment>
<dbReference type="AlphaFoldDB" id="A0ABD7UX10"/>
<gene>
    <name evidence="6" type="primary">lptB_1</name>
    <name evidence="6" type="ORF">NCTC8139_00058</name>
</gene>
<dbReference type="Proteomes" id="UP000360750">
    <property type="component" value="Unassembled WGS sequence"/>
</dbReference>
<dbReference type="PROSITE" id="PS00211">
    <property type="entry name" value="ABC_TRANSPORTER_1"/>
    <property type="match status" value="1"/>
</dbReference>
<evidence type="ECO:0000256" key="1">
    <source>
        <dbReference type="ARBA" id="ARBA00022448"/>
    </source>
</evidence>
<sequence>MPDEGRHSIPDDDHPAPSAPAGTALDETEASIAGTRATRRDLKMLTAPERSGLFAGVDAVPGSAKPDPIIVVDDVSRSFGGIKAVQVDHLEIQRGAITGLIGPNGAGKTTFFNLITGFDRPDTGTWSLNGESLGRMVPHQVARRGMVRTFQLTKALSKMTVLDNVKLGATGQRGEHFLSALMPWTWRRQEAEITERAHELLRRFRLDAKADDFAGSLSGGQRKLLEMARALMTDPEIVMLDEPMAGVNPALTQSLLEHIKALRDEGVTVVFVEHDMDVIRDISDWVVVMAQGQIIAESLPENLGDNEAVVDAYLGGHHDMALEFDDQGRPVGDTAVLAEKVEAAIEQTLEEGGDLSEPVTELPEVTDDAASHCVDPEKKGE</sequence>
<keyword evidence="2" id="KW-0547">Nucleotide-binding</keyword>
<dbReference type="SMART" id="SM00382">
    <property type="entry name" value="AAA"/>
    <property type="match status" value="1"/>
</dbReference>
<feature type="region of interest" description="Disordered" evidence="4">
    <location>
        <begin position="1"/>
        <end position="36"/>
    </location>
</feature>
<dbReference type="SUPFAM" id="SSF52540">
    <property type="entry name" value="P-loop containing nucleoside triphosphate hydrolases"/>
    <property type="match status" value="1"/>
</dbReference>
<evidence type="ECO:0000313" key="7">
    <source>
        <dbReference type="Proteomes" id="UP000360750"/>
    </source>
</evidence>
<dbReference type="PROSITE" id="PS50893">
    <property type="entry name" value="ABC_TRANSPORTER_2"/>
    <property type="match status" value="1"/>
</dbReference>
<reference evidence="6 7" key="1">
    <citation type="submission" date="2019-02" db="EMBL/GenBank/DDBJ databases">
        <authorList>
            <consortium name="Pathogen Informatics"/>
        </authorList>
    </citation>
    <scope>NUCLEOTIDE SEQUENCE [LARGE SCALE GENOMIC DNA]</scope>
    <source>
        <strain evidence="6 7">3012STDY6756503</strain>
    </source>
</reference>
<feature type="region of interest" description="Disordered" evidence="4">
    <location>
        <begin position="348"/>
        <end position="381"/>
    </location>
</feature>
<dbReference type="InterPro" id="IPR027417">
    <property type="entry name" value="P-loop_NTPase"/>
</dbReference>
<dbReference type="InterPro" id="IPR051120">
    <property type="entry name" value="ABC_AA/LPS_Transport"/>
</dbReference>
<accession>A0ABD7UX10</accession>
<dbReference type="PANTHER" id="PTHR45772:SF9">
    <property type="entry name" value="CONSERVED COMPONENT OF ABC TRANSPORTER FOR NATURAL AMINO ACIDS"/>
    <property type="match status" value="1"/>
</dbReference>
<dbReference type="Pfam" id="PF00005">
    <property type="entry name" value="ABC_tran"/>
    <property type="match status" value="1"/>
</dbReference>
<feature type="domain" description="ABC transporter" evidence="5">
    <location>
        <begin position="70"/>
        <end position="316"/>
    </location>
</feature>
<keyword evidence="3 6" id="KW-0067">ATP-binding</keyword>
<keyword evidence="1" id="KW-0813">Transport</keyword>
<evidence type="ECO:0000256" key="4">
    <source>
        <dbReference type="SAM" id="MobiDB-lite"/>
    </source>
</evidence>
<dbReference type="PANTHER" id="PTHR45772">
    <property type="entry name" value="CONSERVED COMPONENT OF ABC TRANSPORTER FOR NATURAL AMINO ACIDS-RELATED"/>
    <property type="match status" value="1"/>
</dbReference>